<evidence type="ECO:0000313" key="1">
    <source>
        <dbReference type="EMBL" id="ASQ44644.1"/>
    </source>
</evidence>
<protein>
    <submittedName>
        <fullName evidence="1">Uncharacterized protein</fullName>
    </submittedName>
</protein>
<dbReference type="RefSeq" id="WP_094089792.1">
    <property type="nucleotide sequence ID" value="NZ_CP016397.1"/>
</dbReference>
<sequence length="81" mass="9390">MQRQTSVQHILTFDCLFKQRAQVTDKTIGFAPYGAYKQTKYGDDGEGWDGAIHTIVYKSRAMLKRVIIIPHFDGIRFPHLY</sequence>
<gene>
    <name evidence="1" type="ORF">clem_00390</name>
</gene>
<name>A0A222NYH2_9GAMM</name>
<accession>A0A222NYH2</accession>
<keyword evidence="2" id="KW-1185">Reference proteome</keyword>
<dbReference type="Proteomes" id="UP000201728">
    <property type="component" value="Chromosome"/>
</dbReference>
<reference evidence="2" key="1">
    <citation type="submission" date="2016-07" db="EMBL/GenBank/DDBJ databases">
        <authorList>
            <person name="Florea S."/>
            <person name="Webb J.S."/>
            <person name="Jaromczyk J."/>
            <person name="Schardl C.L."/>
        </authorList>
    </citation>
    <scope>NUCLEOTIDE SEQUENCE [LARGE SCALE GENOMIC DNA]</scope>
    <source>
        <strain evidence="2">CDC-D5610</strain>
    </source>
</reference>
<evidence type="ECO:0000313" key="2">
    <source>
        <dbReference type="Proteomes" id="UP000201728"/>
    </source>
</evidence>
<dbReference type="KEGG" id="lcd:clem_00390"/>
<proteinExistence type="predicted"/>
<organism evidence="1 2">
    <name type="scientific">Legionella clemsonensis</name>
    <dbReference type="NCBI Taxonomy" id="1867846"/>
    <lineage>
        <taxon>Bacteria</taxon>
        <taxon>Pseudomonadati</taxon>
        <taxon>Pseudomonadota</taxon>
        <taxon>Gammaproteobacteria</taxon>
        <taxon>Legionellales</taxon>
        <taxon>Legionellaceae</taxon>
        <taxon>Legionella</taxon>
    </lineage>
</organism>
<dbReference type="EMBL" id="CP016397">
    <property type="protein sequence ID" value="ASQ44644.1"/>
    <property type="molecule type" value="Genomic_DNA"/>
</dbReference>
<dbReference type="AlphaFoldDB" id="A0A222NYH2"/>